<organism evidence="1 2">
    <name type="scientific">Enterococcus avium</name>
    <name type="common">Streptococcus avium</name>
    <dbReference type="NCBI Taxonomy" id="33945"/>
    <lineage>
        <taxon>Bacteria</taxon>
        <taxon>Bacillati</taxon>
        <taxon>Bacillota</taxon>
        <taxon>Bacilli</taxon>
        <taxon>Lactobacillales</taxon>
        <taxon>Enterococcaceae</taxon>
        <taxon>Enterococcus</taxon>
    </lineage>
</organism>
<comment type="caution">
    <text evidence="1">The sequence shown here is derived from an EMBL/GenBank/DDBJ whole genome shotgun (WGS) entry which is preliminary data.</text>
</comment>
<dbReference type="Proteomes" id="UP001260773">
    <property type="component" value="Unassembled WGS sequence"/>
</dbReference>
<dbReference type="EMBL" id="JARPWH010000024">
    <property type="protein sequence ID" value="MDT2402510.1"/>
    <property type="molecule type" value="Genomic_DNA"/>
</dbReference>
<accession>A0AAW8RTP0</accession>
<sequence>MENYLVILKDGKEIKVQPIDYGEIVIKYANGVPVYITKQIGEQIK</sequence>
<evidence type="ECO:0000313" key="1">
    <source>
        <dbReference type="EMBL" id="MDT2402510.1"/>
    </source>
</evidence>
<dbReference type="RefSeq" id="WP_221695760.1">
    <property type="nucleotide sequence ID" value="NZ_JARPWH010000024.1"/>
</dbReference>
<dbReference type="AlphaFoldDB" id="A0AAW8RTP0"/>
<protein>
    <recommendedName>
        <fullName evidence="3">DUF2187 domain-containing protein</fullName>
    </recommendedName>
</protein>
<proteinExistence type="predicted"/>
<reference evidence="1" key="1">
    <citation type="submission" date="2023-03" db="EMBL/GenBank/DDBJ databases">
        <authorList>
            <person name="Shen W."/>
            <person name="Cai J."/>
        </authorList>
    </citation>
    <scope>NUCLEOTIDE SEQUENCE</scope>
    <source>
        <strain evidence="1">P33-2</strain>
    </source>
</reference>
<gene>
    <name evidence="1" type="ORF">P7D43_09005</name>
</gene>
<name>A0AAW8RTP0_ENTAV</name>
<evidence type="ECO:0008006" key="3">
    <source>
        <dbReference type="Google" id="ProtNLM"/>
    </source>
</evidence>
<evidence type="ECO:0000313" key="2">
    <source>
        <dbReference type="Proteomes" id="UP001260773"/>
    </source>
</evidence>